<keyword evidence="1" id="KW-0862">Zinc</keyword>
<feature type="binding site" evidence="1">
    <location>
        <position position="261"/>
    </location>
    <ligand>
        <name>Zn(2+)</name>
        <dbReference type="ChEBI" id="CHEBI:29105"/>
    </ligand>
</feature>
<dbReference type="PRINTS" id="PR01950">
    <property type="entry name" value="LANCSUPER"/>
</dbReference>
<sequence length="399" mass="44385">MKWQKIVKDEQQAKCKLALERILQELTAKPLAEKDLSLFGGIGGEVVFLWQLGCAYPEMPAQDAVDERLDAIQTNLAQLGHQLAFSSGLSGIGWLFEFLLQQDDYNGEINEELELLLKQHLSENWQGEYEFISGLLGYITFIQRRARGTRDISLLRQALQLLLQYSTATADGHAWETAVDSVYSFNKQAPEFNLGLAHGVPGVIAVLTCVCQHYPALRAEFEPVLASCCQWLMSQTREEKEPGSRYAYSACTNGHTRLGWCYGDLSNALILGRAGKLLADDVLFQFSRQLMLATSKRLDDDSGVFDAGICHGSAGICLMYQQAGELFDAPELFITAQYWLDHTLARFERDGLNGFDKYSVADECYLSESGLLEGYTGVGLCLLSALGHSSDWSECLLLQ</sequence>
<dbReference type="GO" id="GO:0046872">
    <property type="term" value="F:metal ion binding"/>
    <property type="evidence" value="ECO:0007669"/>
    <property type="project" value="UniProtKB-KW"/>
</dbReference>
<proteinExistence type="predicted"/>
<dbReference type="EMBL" id="CP059735">
    <property type="protein sequence ID" value="WDD98120.1"/>
    <property type="molecule type" value="Genomic_DNA"/>
</dbReference>
<feature type="binding site" evidence="1">
    <location>
        <position position="311"/>
    </location>
    <ligand>
        <name>Zn(2+)</name>
        <dbReference type="ChEBI" id="CHEBI:29105"/>
    </ligand>
</feature>
<gene>
    <name evidence="2" type="ORF">SG35_022985</name>
</gene>
<dbReference type="AlphaFoldDB" id="A0AAE9YN14"/>
<evidence type="ECO:0000313" key="3">
    <source>
        <dbReference type="Proteomes" id="UP000032568"/>
    </source>
</evidence>
<evidence type="ECO:0008006" key="4">
    <source>
        <dbReference type="Google" id="ProtNLM"/>
    </source>
</evidence>
<dbReference type="InterPro" id="IPR007822">
    <property type="entry name" value="LANC-like"/>
</dbReference>
<evidence type="ECO:0000313" key="2">
    <source>
        <dbReference type="EMBL" id="WDD98120.1"/>
    </source>
</evidence>
<evidence type="ECO:0000256" key="1">
    <source>
        <dbReference type="PIRSR" id="PIRSR607822-1"/>
    </source>
</evidence>
<dbReference type="KEGG" id="tact:SG35_022985"/>
<accession>A0AAE9YN14</accession>
<organism evidence="2 3">
    <name type="scientific">Thalassomonas actiniarum</name>
    <dbReference type="NCBI Taxonomy" id="485447"/>
    <lineage>
        <taxon>Bacteria</taxon>
        <taxon>Pseudomonadati</taxon>
        <taxon>Pseudomonadota</taxon>
        <taxon>Gammaproteobacteria</taxon>
        <taxon>Alteromonadales</taxon>
        <taxon>Colwelliaceae</taxon>
        <taxon>Thalassomonas</taxon>
    </lineage>
</organism>
<dbReference type="RefSeq" id="WP_044830465.1">
    <property type="nucleotide sequence ID" value="NZ_CP059735.1"/>
</dbReference>
<keyword evidence="1" id="KW-0479">Metal-binding</keyword>
<reference evidence="2 3" key="1">
    <citation type="journal article" date="2015" name="Genome Announc.">
        <title>Draft Genome Sequences of Marine Isolates of Thalassomonas viridans and Thalassomonas actiniarum.</title>
        <authorList>
            <person name="Olonade I."/>
            <person name="van Zyl L.J."/>
            <person name="Trindade M."/>
        </authorList>
    </citation>
    <scope>NUCLEOTIDE SEQUENCE [LARGE SCALE GENOMIC DNA]</scope>
    <source>
        <strain evidence="2 3">A5K-106</strain>
    </source>
</reference>
<dbReference type="SUPFAM" id="SSF158745">
    <property type="entry name" value="LanC-like"/>
    <property type="match status" value="1"/>
</dbReference>
<dbReference type="Pfam" id="PF05147">
    <property type="entry name" value="LANC_like"/>
    <property type="match status" value="1"/>
</dbReference>
<feature type="binding site" evidence="1">
    <location>
        <position position="310"/>
    </location>
    <ligand>
        <name>Zn(2+)</name>
        <dbReference type="ChEBI" id="CHEBI:29105"/>
    </ligand>
</feature>
<protein>
    <recommendedName>
        <fullName evidence="4">Lantibiotic biosynthesis protein</fullName>
    </recommendedName>
</protein>
<dbReference type="SMART" id="SM01260">
    <property type="entry name" value="LANC_like"/>
    <property type="match status" value="1"/>
</dbReference>
<dbReference type="Proteomes" id="UP000032568">
    <property type="component" value="Chromosome"/>
</dbReference>
<dbReference type="Gene3D" id="1.50.10.20">
    <property type="match status" value="1"/>
</dbReference>
<reference evidence="2 3" key="2">
    <citation type="journal article" date="2022" name="Mar. Drugs">
        <title>Bioassay-Guided Fractionation Leads to the Detection of Cholic Acid Generated by the Rare Thalassomonas sp.</title>
        <authorList>
            <person name="Pheiffer F."/>
            <person name="Schneider Y.K."/>
            <person name="Hansen E.H."/>
            <person name="Andersen J.H."/>
            <person name="Isaksson J."/>
            <person name="Busche T."/>
            <person name="R C."/>
            <person name="Kalinowski J."/>
            <person name="Zyl L.V."/>
            <person name="Trindade M."/>
        </authorList>
    </citation>
    <scope>NUCLEOTIDE SEQUENCE [LARGE SCALE GENOMIC DNA]</scope>
    <source>
        <strain evidence="2 3">A5K-106</strain>
    </source>
</reference>
<keyword evidence="3" id="KW-1185">Reference proteome</keyword>
<name>A0AAE9YN14_9GAMM</name>
<dbReference type="GO" id="GO:0031179">
    <property type="term" value="P:peptide modification"/>
    <property type="evidence" value="ECO:0007669"/>
    <property type="project" value="InterPro"/>
</dbReference>
<dbReference type="PRINTS" id="PR01955">
    <property type="entry name" value="LANCFRANKIA"/>
</dbReference>